<evidence type="ECO:0000256" key="1">
    <source>
        <dbReference type="ARBA" id="ARBA00022737"/>
    </source>
</evidence>
<dbReference type="GO" id="GO:0001786">
    <property type="term" value="F:phosphatidylserine binding"/>
    <property type="evidence" value="ECO:0007669"/>
    <property type="project" value="TreeGrafter"/>
</dbReference>
<dbReference type="GO" id="GO:0030276">
    <property type="term" value="F:clathrin binding"/>
    <property type="evidence" value="ECO:0007669"/>
    <property type="project" value="TreeGrafter"/>
</dbReference>
<organism evidence="6">
    <name type="scientific">Gongylonema pulchrum</name>
    <dbReference type="NCBI Taxonomy" id="637853"/>
    <lineage>
        <taxon>Eukaryota</taxon>
        <taxon>Metazoa</taxon>
        <taxon>Ecdysozoa</taxon>
        <taxon>Nematoda</taxon>
        <taxon>Chromadorea</taxon>
        <taxon>Rhabditida</taxon>
        <taxon>Spirurina</taxon>
        <taxon>Spiruromorpha</taxon>
        <taxon>Spiruroidea</taxon>
        <taxon>Gongylonematidae</taxon>
        <taxon>Gongylonema</taxon>
    </lineage>
</organism>
<dbReference type="WBParaSite" id="GPUH_0002086101-mRNA-1">
    <property type="protein sequence ID" value="GPUH_0002086101-mRNA-1"/>
    <property type="gene ID" value="GPUH_0002086101"/>
</dbReference>
<dbReference type="EMBL" id="UYRT01091246">
    <property type="protein sequence ID" value="VDN36922.1"/>
    <property type="molecule type" value="Genomic_DNA"/>
</dbReference>
<dbReference type="Pfam" id="PF00168">
    <property type="entry name" value="C2"/>
    <property type="match status" value="2"/>
</dbReference>
<dbReference type="GO" id="GO:0048488">
    <property type="term" value="P:synaptic vesicle endocytosis"/>
    <property type="evidence" value="ECO:0007669"/>
    <property type="project" value="TreeGrafter"/>
</dbReference>
<evidence type="ECO:0000313" key="7">
    <source>
        <dbReference type="WBParaSite" id="GPUH_0002086101-mRNA-1"/>
    </source>
</evidence>
<evidence type="ECO:0000313" key="4">
    <source>
        <dbReference type="EMBL" id="VDN36922.1"/>
    </source>
</evidence>
<evidence type="ECO:0000313" key="3">
    <source>
        <dbReference type="EMBL" id="VDN29342.1"/>
    </source>
</evidence>
<dbReference type="InterPro" id="IPR035892">
    <property type="entry name" value="C2_domain_sf"/>
</dbReference>
<dbReference type="SUPFAM" id="SSF49562">
    <property type="entry name" value="C2 domain (Calcium/lipid-binding domain, CaLB)"/>
    <property type="match status" value="2"/>
</dbReference>
<dbReference type="GO" id="GO:0005509">
    <property type="term" value="F:calcium ion binding"/>
    <property type="evidence" value="ECO:0007669"/>
    <property type="project" value="TreeGrafter"/>
</dbReference>
<evidence type="ECO:0000313" key="6">
    <source>
        <dbReference type="WBParaSite" id="GPUH_0001721201-mRNA-1"/>
    </source>
</evidence>
<dbReference type="AlphaFoldDB" id="A0A183E899"/>
<proteinExistence type="predicted"/>
<dbReference type="Proteomes" id="UP000271098">
    <property type="component" value="Unassembled WGS sequence"/>
</dbReference>
<dbReference type="GO" id="GO:0030424">
    <property type="term" value="C:axon"/>
    <property type="evidence" value="ECO:0007669"/>
    <property type="project" value="TreeGrafter"/>
</dbReference>
<dbReference type="GO" id="GO:0005886">
    <property type="term" value="C:plasma membrane"/>
    <property type="evidence" value="ECO:0007669"/>
    <property type="project" value="TreeGrafter"/>
</dbReference>
<keyword evidence="5" id="KW-1185">Reference proteome</keyword>
<name>A0A183E899_9BILA</name>
<dbReference type="OrthoDB" id="67700at2759"/>
<dbReference type="GO" id="GO:0000149">
    <property type="term" value="F:SNARE binding"/>
    <property type="evidence" value="ECO:0007669"/>
    <property type="project" value="TreeGrafter"/>
</dbReference>
<dbReference type="InterPro" id="IPR001565">
    <property type="entry name" value="Synaptotagmin"/>
</dbReference>
<dbReference type="PANTHER" id="PTHR10024">
    <property type="entry name" value="SYNAPTOTAGMIN"/>
    <property type="match status" value="1"/>
</dbReference>
<feature type="domain" description="C2" evidence="2">
    <location>
        <begin position="79"/>
        <end position="122"/>
    </location>
</feature>
<gene>
    <name evidence="3" type="ORF">GPUH_LOCUS17190</name>
    <name evidence="4" type="ORF">GPUH_LOCUS20835</name>
</gene>
<accession>A0A183E899</accession>
<dbReference type="GO" id="GO:0031045">
    <property type="term" value="C:dense core granule"/>
    <property type="evidence" value="ECO:0007669"/>
    <property type="project" value="TreeGrafter"/>
</dbReference>
<dbReference type="InterPro" id="IPR000008">
    <property type="entry name" value="C2_dom"/>
</dbReference>
<dbReference type="GO" id="GO:0005544">
    <property type="term" value="F:calcium-dependent phospholipid binding"/>
    <property type="evidence" value="ECO:0007669"/>
    <property type="project" value="TreeGrafter"/>
</dbReference>
<dbReference type="EMBL" id="UYRT01084839">
    <property type="protein sequence ID" value="VDN29342.1"/>
    <property type="molecule type" value="Genomic_DNA"/>
</dbReference>
<reference evidence="3 5" key="2">
    <citation type="submission" date="2018-11" db="EMBL/GenBank/DDBJ databases">
        <authorList>
            <consortium name="Pathogen Informatics"/>
        </authorList>
    </citation>
    <scope>NUCLEOTIDE SEQUENCE [LARGE SCALE GENOMIC DNA]</scope>
</reference>
<keyword evidence="1" id="KW-0677">Repeat</keyword>
<sequence length="171" mass="19263">QDTEKAVLVDTKRVPSTAHTLTVQPSTDYEKSPLFGNIHYKLDYDFGSNKLAVTIFECRQLPAMDRNGMSDPYVKFTELQCMTLQLIVYDFDRLRKDDRIGQLSIPLERVDFGTTVEVWSQLSPPEEGADSESRLGDVCFSLRYRPATATLTVAIMEARNLKKMDVTGSSG</sequence>
<dbReference type="WBParaSite" id="GPUH_0001721201-mRNA-1">
    <property type="protein sequence ID" value="GPUH_0001721201-mRNA-1"/>
    <property type="gene ID" value="GPUH_0001721201"/>
</dbReference>
<reference evidence="6 7" key="1">
    <citation type="submission" date="2016-06" db="UniProtKB">
        <authorList>
            <consortium name="WormBaseParasite"/>
        </authorList>
    </citation>
    <scope>IDENTIFICATION</scope>
</reference>
<evidence type="ECO:0000259" key="2">
    <source>
        <dbReference type="Pfam" id="PF00168"/>
    </source>
</evidence>
<protein>
    <submittedName>
        <fullName evidence="6 7">C2 domain-containing protein</fullName>
    </submittedName>
</protein>
<dbReference type="PRINTS" id="PR00399">
    <property type="entry name" value="SYNAPTOTAGMN"/>
</dbReference>
<dbReference type="GO" id="GO:0048791">
    <property type="term" value="P:calcium ion-regulated exocytosis of neurotransmitter"/>
    <property type="evidence" value="ECO:0007669"/>
    <property type="project" value="TreeGrafter"/>
</dbReference>
<evidence type="ECO:0000313" key="5">
    <source>
        <dbReference type="Proteomes" id="UP000271098"/>
    </source>
</evidence>
<dbReference type="GO" id="GO:0030672">
    <property type="term" value="C:synaptic vesicle membrane"/>
    <property type="evidence" value="ECO:0007669"/>
    <property type="project" value="TreeGrafter"/>
</dbReference>
<dbReference type="Gene3D" id="2.60.40.150">
    <property type="entry name" value="C2 domain"/>
    <property type="match status" value="3"/>
</dbReference>
<feature type="domain" description="C2" evidence="2">
    <location>
        <begin position="50"/>
        <end position="76"/>
    </location>
</feature>
<dbReference type="PANTHER" id="PTHR10024:SF352">
    <property type="entry name" value="SYNAPTOTAGMIN 2"/>
    <property type="match status" value="1"/>
</dbReference>